<proteinExistence type="predicted"/>
<keyword evidence="3" id="KW-1185">Reference proteome</keyword>
<name>A0A6I6FAN6_9ACTN</name>
<dbReference type="Pfam" id="PF11575">
    <property type="entry name" value="FhuF_C"/>
    <property type="match status" value="1"/>
</dbReference>
<dbReference type="KEGG" id="sfic:EIZ62_02480"/>
<evidence type="ECO:0000313" key="2">
    <source>
        <dbReference type="EMBL" id="QGV77242.1"/>
    </source>
</evidence>
<dbReference type="OrthoDB" id="3290158at2"/>
<reference evidence="2 3" key="1">
    <citation type="submission" date="2018-12" db="EMBL/GenBank/DDBJ databases">
        <title>Complete genome sequence of Streptomyces ficellus NRRL8067, the producer of ficellomycin, feldamycin and nojirimycin.</title>
        <authorList>
            <person name="Zhang H."/>
            <person name="Yue R."/>
            <person name="Liu Y."/>
            <person name="Li M."/>
            <person name="Mu H."/>
            <person name="Zhang J."/>
        </authorList>
    </citation>
    <scope>NUCLEOTIDE SEQUENCE [LARGE SCALE GENOMIC DNA]</scope>
    <source>
        <strain evidence="2 3">NRRL 8067</strain>
    </source>
</reference>
<protein>
    <submittedName>
        <fullName evidence="2">Ferric iron reductase</fullName>
    </submittedName>
</protein>
<dbReference type="GO" id="GO:0051537">
    <property type="term" value="F:2 iron, 2 sulfur cluster binding"/>
    <property type="evidence" value="ECO:0007669"/>
    <property type="project" value="InterPro"/>
</dbReference>
<dbReference type="RefSeq" id="WP_156691063.1">
    <property type="nucleotide sequence ID" value="NZ_CP034279.1"/>
</dbReference>
<sequence length="235" mass="25022">MVTTDVFARVSAIGPYFAVSHGPRPDASRYRPLSELYGDHEVLDRYVEAVARRLGTGQRRVAASTLHIGTAARLWSIGLATASLTGRVPDLAPGRLWWRTPESGPIDLWLPEATTTAAAPDGLADGLHEAVVVRNLLPLADAVRRHYGVSPHALRGNAASALIGAVRVLLAHAPGAPHPPVPLATALLEREPLAGAGAFTAQPLTYRRRSCCLYYRVRGAGYCGDCVLTSKGPRA</sequence>
<dbReference type="InterPro" id="IPR024726">
    <property type="entry name" value="FhuF_C"/>
</dbReference>
<dbReference type="AlphaFoldDB" id="A0A6I6FAN6"/>
<organism evidence="2 3">
    <name type="scientific">Streptomyces ficellus</name>
    <dbReference type="NCBI Taxonomy" id="1977088"/>
    <lineage>
        <taxon>Bacteria</taxon>
        <taxon>Bacillati</taxon>
        <taxon>Actinomycetota</taxon>
        <taxon>Actinomycetes</taxon>
        <taxon>Kitasatosporales</taxon>
        <taxon>Streptomycetaceae</taxon>
        <taxon>Streptomyces</taxon>
    </lineage>
</organism>
<feature type="domain" description="Ferric siderophore reductase C-terminal" evidence="1">
    <location>
        <begin position="208"/>
        <end position="228"/>
    </location>
</feature>
<gene>
    <name evidence="2" type="ORF">EIZ62_02480</name>
</gene>
<dbReference type="EMBL" id="CP034279">
    <property type="protein sequence ID" value="QGV77242.1"/>
    <property type="molecule type" value="Genomic_DNA"/>
</dbReference>
<evidence type="ECO:0000259" key="1">
    <source>
        <dbReference type="Pfam" id="PF11575"/>
    </source>
</evidence>
<accession>A0A6I6FAN6</accession>
<evidence type="ECO:0000313" key="3">
    <source>
        <dbReference type="Proteomes" id="UP000422572"/>
    </source>
</evidence>
<dbReference type="Proteomes" id="UP000422572">
    <property type="component" value="Chromosome"/>
</dbReference>